<dbReference type="Pfam" id="PF01810">
    <property type="entry name" value="LysE"/>
    <property type="match status" value="1"/>
</dbReference>
<gene>
    <name evidence="7" type="ORF">AQI88_15115</name>
</gene>
<dbReference type="GO" id="GO:0005886">
    <property type="term" value="C:plasma membrane"/>
    <property type="evidence" value="ECO:0007669"/>
    <property type="project" value="UniProtKB-SubCell"/>
</dbReference>
<sequence>MNHALTAAAAGFGTGLSLIVAIGAQNAFVLRQGVRRDAVLAVVGICALSDAVLIALGVGGVGAVVVAWPGAVRAVGLVGGAFLLCYGALAARRVLRPGTGLRTEGEAVGSRRRAVLTCLALTWLNPHVYLDTVFLLGSLAADRGPLRWTFGLGAALASLCWFAALGFGARLLGRFLARPTAWRALDGLVAVTMLAFGAVLVAGS</sequence>
<proteinExistence type="predicted"/>
<comment type="subcellular location">
    <subcellularLocation>
        <location evidence="1">Cell membrane</location>
        <topology evidence="1">Multi-pass membrane protein</topology>
    </subcellularLocation>
</comment>
<keyword evidence="2" id="KW-1003">Cell membrane</keyword>
<evidence type="ECO:0000256" key="1">
    <source>
        <dbReference type="ARBA" id="ARBA00004651"/>
    </source>
</evidence>
<feature type="transmembrane region" description="Helical" evidence="6">
    <location>
        <begin position="6"/>
        <end position="28"/>
    </location>
</feature>
<dbReference type="PANTHER" id="PTHR30086:SF20">
    <property type="entry name" value="ARGININE EXPORTER PROTEIN ARGO-RELATED"/>
    <property type="match status" value="1"/>
</dbReference>
<dbReference type="OrthoDB" id="5638726at2"/>
<dbReference type="GO" id="GO:0015171">
    <property type="term" value="F:amino acid transmembrane transporter activity"/>
    <property type="evidence" value="ECO:0007669"/>
    <property type="project" value="TreeGrafter"/>
</dbReference>
<reference evidence="7 8" key="1">
    <citation type="submission" date="2015-10" db="EMBL/GenBank/DDBJ databases">
        <title>Draft genome sequence of Streptomyces cellostaticus DSM 40189, type strain for the species Streptomyces cellostaticus.</title>
        <authorList>
            <person name="Ruckert C."/>
            <person name="Winkler A."/>
            <person name="Kalinowski J."/>
            <person name="Kampfer P."/>
            <person name="Glaeser S."/>
        </authorList>
    </citation>
    <scope>NUCLEOTIDE SEQUENCE [LARGE SCALE GENOMIC DNA]</scope>
    <source>
        <strain evidence="7 8">DSM 40189</strain>
    </source>
</reference>
<dbReference type="STRING" id="67285.AQI88_15115"/>
<keyword evidence="3 6" id="KW-0812">Transmembrane</keyword>
<dbReference type="RefSeq" id="WP_066998223.1">
    <property type="nucleotide sequence ID" value="NZ_BNDU01000006.1"/>
</dbReference>
<protein>
    <submittedName>
        <fullName evidence="7">Amino acid transporter</fullName>
    </submittedName>
</protein>
<evidence type="ECO:0000256" key="2">
    <source>
        <dbReference type="ARBA" id="ARBA00022475"/>
    </source>
</evidence>
<keyword evidence="8" id="KW-1185">Reference proteome</keyword>
<feature type="transmembrane region" description="Helical" evidence="6">
    <location>
        <begin position="74"/>
        <end position="95"/>
    </location>
</feature>
<feature type="transmembrane region" description="Helical" evidence="6">
    <location>
        <begin position="148"/>
        <end position="172"/>
    </location>
</feature>
<feature type="transmembrane region" description="Helical" evidence="6">
    <location>
        <begin position="40"/>
        <end position="68"/>
    </location>
</feature>
<dbReference type="InterPro" id="IPR001123">
    <property type="entry name" value="LeuE-type"/>
</dbReference>
<comment type="caution">
    <text evidence="7">The sequence shown here is derived from an EMBL/GenBank/DDBJ whole genome shotgun (WGS) entry which is preliminary data.</text>
</comment>
<feature type="transmembrane region" description="Helical" evidence="6">
    <location>
        <begin position="115"/>
        <end position="136"/>
    </location>
</feature>
<dbReference type="PANTHER" id="PTHR30086">
    <property type="entry name" value="ARGININE EXPORTER PROTEIN ARGO"/>
    <property type="match status" value="1"/>
</dbReference>
<evidence type="ECO:0000313" key="8">
    <source>
        <dbReference type="Proteomes" id="UP000054241"/>
    </source>
</evidence>
<keyword evidence="5 6" id="KW-0472">Membrane</keyword>
<organism evidence="7 8">
    <name type="scientific">Streptomyces cellostaticus</name>
    <dbReference type="NCBI Taxonomy" id="67285"/>
    <lineage>
        <taxon>Bacteria</taxon>
        <taxon>Bacillati</taxon>
        <taxon>Actinomycetota</taxon>
        <taxon>Actinomycetes</taxon>
        <taxon>Kitasatosporales</taxon>
        <taxon>Streptomycetaceae</taxon>
        <taxon>Streptomyces</taxon>
    </lineage>
</organism>
<evidence type="ECO:0000256" key="3">
    <source>
        <dbReference type="ARBA" id="ARBA00022692"/>
    </source>
</evidence>
<name>A0A101NMJ4_9ACTN</name>
<keyword evidence="4 6" id="KW-1133">Transmembrane helix</keyword>
<evidence type="ECO:0000256" key="4">
    <source>
        <dbReference type="ARBA" id="ARBA00022989"/>
    </source>
</evidence>
<evidence type="ECO:0000256" key="5">
    <source>
        <dbReference type="ARBA" id="ARBA00023136"/>
    </source>
</evidence>
<accession>A0A101NMJ4</accession>
<feature type="transmembrane region" description="Helical" evidence="6">
    <location>
        <begin position="184"/>
        <end position="203"/>
    </location>
</feature>
<evidence type="ECO:0000313" key="7">
    <source>
        <dbReference type="EMBL" id="KUM95757.1"/>
    </source>
</evidence>
<evidence type="ECO:0000256" key="6">
    <source>
        <dbReference type="SAM" id="Phobius"/>
    </source>
</evidence>
<dbReference type="AlphaFoldDB" id="A0A101NMJ4"/>
<dbReference type="Proteomes" id="UP000054241">
    <property type="component" value="Unassembled WGS sequence"/>
</dbReference>
<dbReference type="EMBL" id="LMWL01000028">
    <property type="protein sequence ID" value="KUM95757.1"/>
    <property type="molecule type" value="Genomic_DNA"/>
</dbReference>